<dbReference type="KEGG" id="vck:PG915_13425"/>
<keyword evidence="1" id="KW-0235">DNA replication</keyword>
<organism evidence="2">
    <name type="scientific">Vibrio chaetopteri</name>
    <dbReference type="NCBI Taxonomy" id="3016528"/>
    <lineage>
        <taxon>Bacteria</taxon>
        <taxon>Pseudomonadati</taxon>
        <taxon>Pseudomonadota</taxon>
        <taxon>Gammaproteobacteria</taxon>
        <taxon>Vibrionales</taxon>
        <taxon>Vibrionaceae</taxon>
        <taxon>Vibrio</taxon>
    </lineage>
</organism>
<protein>
    <recommendedName>
        <fullName evidence="1">DNA polymerase III subunit psi</fullName>
    </recommendedName>
</protein>
<name>A0AAU8BG21_9VIBR</name>
<dbReference type="Gene3D" id="3.40.50.10220">
    <property type="entry name" value="DNA polymerase III, psi subunit"/>
    <property type="match status" value="1"/>
</dbReference>
<proteinExistence type="predicted"/>
<dbReference type="GO" id="GO:0008408">
    <property type="term" value="F:3'-5' exonuclease activity"/>
    <property type="evidence" value="ECO:0007669"/>
    <property type="project" value="InterPro"/>
</dbReference>
<dbReference type="InterPro" id="IPR036654">
    <property type="entry name" value="DNA_pol_III_psi_sf"/>
</dbReference>
<sequence>MHNRTTLQLMGIQTWELTHPERLPHSAQARFSLPESCQLLLVSPMKPQGDKVAFFEKILKAMKLELSQALHITPDMLSQLDAEPMPGWIWLCGVESAQQRLGQWTEQHAKQLNQSPRTLISPPLAEIEGQDAHKRQLWNQIRAKQ</sequence>
<evidence type="ECO:0000256" key="1">
    <source>
        <dbReference type="PIRNR" id="PIRNR029225"/>
    </source>
</evidence>
<dbReference type="InterPro" id="IPR004615">
    <property type="entry name" value="DNA_pol_III_psi"/>
</dbReference>
<keyword evidence="1 2" id="KW-0808">Transferase</keyword>
<dbReference type="GO" id="GO:0003887">
    <property type="term" value="F:DNA-directed DNA polymerase activity"/>
    <property type="evidence" value="ECO:0007669"/>
    <property type="project" value="UniProtKB-KW"/>
</dbReference>
<gene>
    <name evidence="2" type="ORF">PG915_13425</name>
</gene>
<evidence type="ECO:0000313" key="2">
    <source>
        <dbReference type="EMBL" id="XCD15571.1"/>
    </source>
</evidence>
<dbReference type="GO" id="GO:0006260">
    <property type="term" value="P:DNA replication"/>
    <property type="evidence" value="ECO:0007669"/>
    <property type="project" value="UniProtKB-KW"/>
</dbReference>
<keyword evidence="1" id="KW-0239">DNA-directed DNA polymerase</keyword>
<dbReference type="Pfam" id="PF03603">
    <property type="entry name" value="DNA_III_psi"/>
    <property type="match status" value="1"/>
</dbReference>
<dbReference type="RefSeq" id="WP_353496971.1">
    <property type="nucleotide sequence ID" value="NZ_CP115920.1"/>
</dbReference>
<dbReference type="EMBL" id="CP115920">
    <property type="protein sequence ID" value="XCD15571.1"/>
    <property type="molecule type" value="Genomic_DNA"/>
</dbReference>
<reference evidence="2" key="1">
    <citation type="submission" date="2023-01" db="EMBL/GenBank/DDBJ databases">
        <title>Vibrio sp. CB1-14 genome sequencing.</title>
        <authorList>
            <person name="Otstavnykh N."/>
            <person name="Isaeva M."/>
            <person name="Meleshko D."/>
        </authorList>
    </citation>
    <scope>NUCLEOTIDE SEQUENCE</scope>
    <source>
        <strain evidence="2">CB1-14</strain>
    </source>
</reference>
<comment type="function">
    <text evidence="1">Part of the beta sliding clamp loading complex, which hydrolyzes ATP to load the beta clamp onto primed DNA to form the DNA replication pre-initiation complex. DNA polymerase III is a complex, multichain enzyme responsible for most of the replicative synthesis in bacteria. This DNA polymerase also exhibits 3' to 5' exonuclease activity.</text>
</comment>
<dbReference type="SUPFAM" id="SSF102220">
    <property type="entry name" value="DNA polymerase III psi subunit"/>
    <property type="match status" value="1"/>
</dbReference>
<keyword evidence="1 2" id="KW-0548">Nucleotidyltransferase</keyword>
<dbReference type="AlphaFoldDB" id="A0AAU8BG21"/>
<dbReference type="PIRSF" id="PIRSF029225">
    <property type="entry name" value="DNA_pol_III_psi"/>
    <property type="match status" value="1"/>
</dbReference>
<accession>A0AAU8BG21</accession>